<reference evidence="14 15" key="1">
    <citation type="submission" date="2019-10" db="EMBL/GenBank/DDBJ databases">
        <title>Assembly and Annotation for the nematode Trichostrongylus colubriformis.</title>
        <authorList>
            <person name="Martin J."/>
        </authorList>
    </citation>
    <scope>NUCLEOTIDE SEQUENCE [LARGE SCALE GENOMIC DNA]</scope>
    <source>
        <strain evidence="14">G859</strain>
        <tissue evidence="14">Whole worm</tissue>
    </source>
</reference>
<dbReference type="PANTHER" id="PTHR24412:SF493">
    <property type="entry name" value="BTB DOMAIN-CONTAINING PROTEIN"/>
    <property type="match status" value="1"/>
</dbReference>
<comment type="similarity">
    <text evidence="2">Belongs to the glycosyltransferase 31 family.</text>
</comment>
<dbReference type="InterPro" id="IPR011333">
    <property type="entry name" value="SKP1/BTB/POZ_sf"/>
</dbReference>
<protein>
    <recommendedName>
        <fullName evidence="13">BTB domain-containing protein</fullName>
    </recommendedName>
</protein>
<dbReference type="EMBL" id="WIXE01012405">
    <property type="protein sequence ID" value="KAK5975953.1"/>
    <property type="molecule type" value="Genomic_DNA"/>
</dbReference>
<keyword evidence="3" id="KW-0880">Kelch repeat</keyword>
<evidence type="ECO:0000256" key="6">
    <source>
        <dbReference type="ARBA" id="ARBA00022692"/>
    </source>
</evidence>
<dbReference type="SMART" id="SM00225">
    <property type="entry name" value="BTB"/>
    <property type="match status" value="1"/>
</dbReference>
<dbReference type="SUPFAM" id="SSF117281">
    <property type="entry name" value="Kelch motif"/>
    <property type="match status" value="1"/>
</dbReference>
<dbReference type="SMART" id="SM00612">
    <property type="entry name" value="Kelch"/>
    <property type="match status" value="6"/>
</dbReference>
<keyword evidence="9" id="KW-1133">Transmembrane helix</keyword>
<dbReference type="Gene3D" id="2.120.10.80">
    <property type="entry name" value="Kelch-type beta propeller"/>
    <property type="match status" value="2"/>
</dbReference>
<evidence type="ECO:0000313" key="15">
    <source>
        <dbReference type="Proteomes" id="UP001331761"/>
    </source>
</evidence>
<keyword evidence="10" id="KW-0333">Golgi apparatus</keyword>
<feature type="region of interest" description="Disordered" evidence="12">
    <location>
        <begin position="126"/>
        <end position="145"/>
    </location>
</feature>
<dbReference type="Gene3D" id="1.25.40.420">
    <property type="match status" value="1"/>
</dbReference>
<keyword evidence="4" id="KW-0328">Glycosyltransferase</keyword>
<accession>A0AAN8G3L1</accession>
<comment type="caution">
    <text evidence="14">The sequence shown here is derived from an EMBL/GenBank/DDBJ whole genome shotgun (WGS) entry which is preliminary data.</text>
</comment>
<evidence type="ECO:0000259" key="13">
    <source>
        <dbReference type="PROSITE" id="PS50097"/>
    </source>
</evidence>
<dbReference type="Pfam" id="PF00651">
    <property type="entry name" value="BTB"/>
    <property type="match status" value="1"/>
</dbReference>
<dbReference type="Proteomes" id="UP001331761">
    <property type="component" value="Unassembled WGS sequence"/>
</dbReference>
<dbReference type="GO" id="GO:0000139">
    <property type="term" value="C:Golgi membrane"/>
    <property type="evidence" value="ECO:0007669"/>
    <property type="project" value="UniProtKB-SubCell"/>
</dbReference>
<evidence type="ECO:0000256" key="12">
    <source>
        <dbReference type="SAM" id="MobiDB-lite"/>
    </source>
</evidence>
<evidence type="ECO:0000256" key="9">
    <source>
        <dbReference type="ARBA" id="ARBA00022989"/>
    </source>
</evidence>
<evidence type="ECO:0000256" key="3">
    <source>
        <dbReference type="ARBA" id="ARBA00022441"/>
    </source>
</evidence>
<proteinExistence type="inferred from homology"/>
<dbReference type="AlphaFoldDB" id="A0AAN8G3L1"/>
<comment type="subcellular location">
    <subcellularLocation>
        <location evidence="1">Golgi apparatus membrane</location>
        <topology evidence="1">Single-pass type II membrane protein</topology>
    </subcellularLocation>
</comment>
<feature type="region of interest" description="Disordered" evidence="12">
    <location>
        <begin position="695"/>
        <end position="730"/>
    </location>
</feature>
<dbReference type="InterPro" id="IPR002659">
    <property type="entry name" value="Glyco_trans_31"/>
</dbReference>
<keyword evidence="7" id="KW-0677">Repeat</keyword>
<evidence type="ECO:0000256" key="7">
    <source>
        <dbReference type="ARBA" id="ARBA00022737"/>
    </source>
</evidence>
<sequence>MSMNIMSSSAPNSDSNCVKVEVEQTRKGELLTLVPKRSRCAVSMRADDTDKWGNDMLDEREDYQLLLKDSSIKNELLNRLNTFRCNRELCDIVLFVREKEIFAHKVVLAAVSPALFDMFLKDNEEENCSSPNENQDNGHEAGPQFTTTLTVAPSTKKPMAYYDFTQSDYECFEALVNFAYTACLKNCIGIRRQANFNDDKHLLSKVDTFIQENFEKIVNESVEFTQLPCIKTPLLYMEDDQRLTDCAEIDDKSSVGSSDIIQDYKRSGKEVAKAMTNGAMDSSFTAPVQHRVTGAVPVRLNASRVPNVRYSSTESLNSLDSAESDPQDTIETRLIATHQTSADYWVALVVLYRRLVVLSIQLTDDEDIVKAKSNNGDGVDPQKNVLLSRLITCTGSQRRPLATMNEARCSIGASFLNGKIIVCGGYDRGECLRSVEEYDIVRGEWKQLQSMNDERGRFDSAVLNGKIYAVAGSNGNHDLKTAEVYNPKLNQWTAIPSLNKARSHNGCAALDGFLYCVGGSLDQQVLKDCERFDESRQVWEPIASMEMARFQAGVVAWRGLVVACGGCDRWNCMDSVEAYDPKTNKWRMLAKMRTARRGCAVAVIRDTLYVIGGHDGQQSLSSVEVLEHPSATWRPGPPLTTPRANTHAVVTAGNVVYAIGGFNGNQFLNSIELMDSELVGWRNWQLISEPVSLTEEEEEVEASSPVSSSPESVKGQNPTRRALSGKPARVASENDVRSFRHIALPKCQSPSTSSKLFIIVKSSIANIEQRNAIRKTWGAGGRHKSVQTMFIVGKSTDGTVQTDVHNEIEKHGDILYVDSIDTYRNNTRKVRLDDLQFIHSIIFSFEPGNGCQSPKFLLLIDDDYMVNVAGLLRHLSEESHSLHLYEGWMFDTTPFRFRLHKHSVSLKMYPYDRYPPYISAGAVLMSRNTFVHFYYALQLVRIYPLDDIYAGILAYLLQIRPRHNEAFVFWTRSINADEWKRGDVLVAHGYSPDQLIHEYRETIHSA</sequence>
<feature type="domain" description="BTB" evidence="13">
    <location>
        <begin position="90"/>
        <end position="181"/>
    </location>
</feature>
<gene>
    <name evidence="14" type="ORF">GCK32_004007</name>
</gene>
<feature type="compositionally biased region" description="Low complexity" evidence="12">
    <location>
        <begin position="702"/>
        <end position="713"/>
    </location>
</feature>
<dbReference type="Gene3D" id="3.90.550.50">
    <property type="match status" value="1"/>
</dbReference>
<dbReference type="Pfam" id="PF01762">
    <property type="entry name" value="Galactosyl_T"/>
    <property type="match status" value="1"/>
</dbReference>
<dbReference type="PROSITE" id="PS50097">
    <property type="entry name" value="BTB"/>
    <property type="match status" value="1"/>
</dbReference>
<dbReference type="InterPro" id="IPR015915">
    <property type="entry name" value="Kelch-typ_b-propeller"/>
</dbReference>
<keyword evidence="5" id="KW-0808">Transferase</keyword>
<evidence type="ECO:0000256" key="8">
    <source>
        <dbReference type="ARBA" id="ARBA00022968"/>
    </source>
</evidence>
<dbReference type="PRINTS" id="PR00501">
    <property type="entry name" value="KELCHREPEAT"/>
</dbReference>
<dbReference type="InterPro" id="IPR006652">
    <property type="entry name" value="Kelch_1"/>
</dbReference>
<dbReference type="InterPro" id="IPR000210">
    <property type="entry name" value="BTB/POZ_dom"/>
</dbReference>
<keyword evidence="11" id="KW-0472">Membrane</keyword>
<dbReference type="Gene3D" id="3.30.710.10">
    <property type="entry name" value="Potassium Channel Kv1.1, Chain A"/>
    <property type="match status" value="1"/>
</dbReference>
<evidence type="ECO:0000256" key="11">
    <source>
        <dbReference type="ARBA" id="ARBA00023136"/>
    </source>
</evidence>
<dbReference type="Pfam" id="PF01344">
    <property type="entry name" value="Kelch_1"/>
    <property type="match status" value="6"/>
</dbReference>
<name>A0AAN8G3L1_TRICO</name>
<dbReference type="GO" id="GO:0016758">
    <property type="term" value="F:hexosyltransferase activity"/>
    <property type="evidence" value="ECO:0007669"/>
    <property type="project" value="InterPro"/>
</dbReference>
<dbReference type="SUPFAM" id="SSF54695">
    <property type="entry name" value="POZ domain"/>
    <property type="match status" value="1"/>
</dbReference>
<evidence type="ECO:0000256" key="1">
    <source>
        <dbReference type="ARBA" id="ARBA00004323"/>
    </source>
</evidence>
<dbReference type="PANTHER" id="PTHR24412">
    <property type="entry name" value="KELCH PROTEIN"/>
    <property type="match status" value="1"/>
</dbReference>
<evidence type="ECO:0000256" key="10">
    <source>
        <dbReference type="ARBA" id="ARBA00023034"/>
    </source>
</evidence>
<evidence type="ECO:0000256" key="5">
    <source>
        <dbReference type="ARBA" id="ARBA00022679"/>
    </source>
</evidence>
<keyword evidence="8" id="KW-0735">Signal-anchor</keyword>
<evidence type="ECO:0000256" key="2">
    <source>
        <dbReference type="ARBA" id="ARBA00008661"/>
    </source>
</evidence>
<keyword evidence="15" id="KW-1185">Reference proteome</keyword>
<organism evidence="14 15">
    <name type="scientific">Trichostrongylus colubriformis</name>
    <name type="common">Black scour worm</name>
    <dbReference type="NCBI Taxonomy" id="6319"/>
    <lineage>
        <taxon>Eukaryota</taxon>
        <taxon>Metazoa</taxon>
        <taxon>Ecdysozoa</taxon>
        <taxon>Nematoda</taxon>
        <taxon>Chromadorea</taxon>
        <taxon>Rhabditida</taxon>
        <taxon>Rhabditina</taxon>
        <taxon>Rhabditomorpha</taxon>
        <taxon>Strongyloidea</taxon>
        <taxon>Trichostrongylidae</taxon>
        <taxon>Trichostrongylus</taxon>
    </lineage>
</organism>
<evidence type="ECO:0000256" key="4">
    <source>
        <dbReference type="ARBA" id="ARBA00022676"/>
    </source>
</evidence>
<evidence type="ECO:0000313" key="14">
    <source>
        <dbReference type="EMBL" id="KAK5975953.1"/>
    </source>
</evidence>
<keyword evidence="6" id="KW-0812">Transmembrane</keyword>